<protein>
    <recommendedName>
        <fullName evidence="3">PilZ domain-containing protein</fullName>
    </recommendedName>
</protein>
<dbReference type="EMBL" id="CP000859">
    <property type="protein sequence ID" value="ABW67049.1"/>
    <property type="molecule type" value="Genomic_DNA"/>
</dbReference>
<evidence type="ECO:0008006" key="3">
    <source>
        <dbReference type="Google" id="ProtNLM"/>
    </source>
</evidence>
<evidence type="ECO:0000313" key="1">
    <source>
        <dbReference type="EMBL" id="ABW67049.1"/>
    </source>
</evidence>
<dbReference type="Proteomes" id="UP000008561">
    <property type="component" value="Chromosome"/>
</dbReference>
<proteinExistence type="predicted"/>
<reference evidence="1 2" key="1">
    <citation type="submission" date="2007-10" db="EMBL/GenBank/DDBJ databases">
        <title>Complete sequence of Desulfococcus oleovorans Hxd3.</title>
        <authorList>
            <consortium name="US DOE Joint Genome Institute"/>
            <person name="Copeland A."/>
            <person name="Lucas S."/>
            <person name="Lapidus A."/>
            <person name="Barry K."/>
            <person name="Glavina del Rio T."/>
            <person name="Dalin E."/>
            <person name="Tice H."/>
            <person name="Pitluck S."/>
            <person name="Kiss H."/>
            <person name="Brettin T."/>
            <person name="Bruce D."/>
            <person name="Detter J.C."/>
            <person name="Han C."/>
            <person name="Schmutz J."/>
            <person name="Larimer F."/>
            <person name="Land M."/>
            <person name="Hauser L."/>
            <person name="Kyrpides N."/>
            <person name="Kim E."/>
            <person name="Wawrik B."/>
            <person name="Richardson P."/>
        </authorList>
    </citation>
    <scope>NUCLEOTIDE SEQUENCE [LARGE SCALE GENOMIC DNA]</scope>
    <source>
        <strain evidence="2">DSM 6200 / JCM 39069 / Hxd3</strain>
    </source>
</reference>
<dbReference type="AlphaFoldDB" id="A8ZY42"/>
<dbReference type="HOGENOM" id="CLU_2069303_0_0_7"/>
<keyword evidence="2" id="KW-1185">Reference proteome</keyword>
<dbReference type="KEGG" id="dol:Dole_1243"/>
<dbReference type="RefSeq" id="WP_012174666.1">
    <property type="nucleotide sequence ID" value="NC_009943.1"/>
</dbReference>
<accession>A8ZY42</accession>
<dbReference type="OrthoDB" id="5422661at2"/>
<gene>
    <name evidence="1" type="ordered locus">Dole_1243</name>
</gene>
<dbReference type="eggNOG" id="ENOG5033JZN">
    <property type="taxonomic scope" value="Bacteria"/>
</dbReference>
<organism evidence="1 2">
    <name type="scientific">Desulfosudis oleivorans (strain DSM 6200 / JCM 39069 / Hxd3)</name>
    <name type="common">Desulfococcus oleovorans</name>
    <dbReference type="NCBI Taxonomy" id="96561"/>
    <lineage>
        <taxon>Bacteria</taxon>
        <taxon>Pseudomonadati</taxon>
        <taxon>Thermodesulfobacteriota</taxon>
        <taxon>Desulfobacteria</taxon>
        <taxon>Desulfobacterales</taxon>
        <taxon>Desulfosudaceae</taxon>
        <taxon>Desulfosudis</taxon>
    </lineage>
</organism>
<name>A8ZY42_DESOH</name>
<sequence>MTLPAEKRSELRTIVDEYYSVQFFLKEMASLCHFVLWDMSSHGMCILIEKDSHILDVLSEGREFRMKYFPRDLLGATRIVKTRICHITKGSSGRFRDYCLVGLAILEQESGTTEGAPR</sequence>
<evidence type="ECO:0000313" key="2">
    <source>
        <dbReference type="Proteomes" id="UP000008561"/>
    </source>
</evidence>